<dbReference type="PROSITE" id="PS50943">
    <property type="entry name" value="HTH_CROC1"/>
    <property type="match status" value="1"/>
</dbReference>
<comment type="caution">
    <text evidence="3">The sequence shown here is derived from an EMBL/GenBank/DDBJ whole genome shotgun (WGS) entry which is preliminary data.</text>
</comment>
<keyword evidence="4" id="KW-1185">Reference proteome</keyword>
<evidence type="ECO:0000313" key="3">
    <source>
        <dbReference type="EMBL" id="MBB6251408.1"/>
    </source>
</evidence>
<evidence type="ECO:0000256" key="1">
    <source>
        <dbReference type="SAM" id="MobiDB-lite"/>
    </source>
</evidence>
<protein>
    <submittedName>
        <fullName evidence="3">Transcriptional regulator with XRE-family HTH domain</fullName>
    </submittedName>
</protein>
<proteinExistence type="predicted"/>
<dbReference type="GO" id="GO:0003677">
    <property type="term" value="F:DNA binding"/>
    <property type="evidence" value="ECO:0007669"/>
    <property type="project" value="InterPro"/>
</dbReference>
<dbReference type="EMBL" id="JACIIZ010000005">
    <property type="protein sequence ID" value="MBB6251408.1"/>
    <property type="molecule type" value="Genomic_DNA"/>
</dbReference>
<dbReference type="AlphaFoldDB" id="A0A7X0AWJ6"/>
<accession>A0A7X0AWJ6</accession>
<sequence length="178" mass="19696">MIEPYAMPNVLRNAIQMSMACSNSEAVAMPAFASTIRNMHSTFPERLKIARIAAGFRTAREFTDTHGVPYATYHMHESGQRSPDLDTQRKYAAIFGVDEAWMVLGRGDGPKGAPPDLGEEAPASAPRQTSEQRRLLDLCDRLRRSIIKNDVQRAIRLAESVAADLRVAELDSQGSDNH</sequence>
<dbReference type="RefSeq" id="WP_184799886.1">
    <property type="nucleotide sequence ID" value="NZ_JACIIZ010000005.1"/>
</dbReference>
<dbReference type="CDD" id="cd00093">
    <property type="entry name" value="HTH_XRE"/>
    <property type="match status" value="1"/>
</dbReference>
<reference evidence="3 4" key="1">
    <citation type="submission" date="2020-08" db="EMBL/GenBank/DDBJ databases">
        <title>Genomic Encyclopedia of Type Strains, Phase IV (KMG-IV): sequencing the most valuable type-strain genomes for metagenomic binning, comparative biology and taxonomic classification.</title>
        <authorList>
            <person name="Goeker M."/>
        </authorList>
    </citation>
    <scope>NUCLEOTIDE SEQUENCE [LARGE SCALE GENOMIC DNA]</scope>
    <source>
        <strain evidence="3 4">DSM 22198</strain>
    </source>
</reference>
<feature type="region of interest" description="Disordered" evidence="1">
    <location>
        <begin position="105"/>
        <end position="132"/>
    </location>
</feature>
<feature type="domain" description="HTH cro/C1-type" evidence="2">
    <location>
        <begin position="67"/>
        <end position="102"/>
    </location>
</feature>
<evidence type="ECO:0000313" key="4">
    <source>
        <dbReference type="Proteomes" id="UP000539175"/>
    </source>
</evidence>
<organism evidence="3 4">
    <name type="scientific">Nitrospirillum iridis</name>
    <dbReference type="NCBI Taxonomy" id="765888"/>
    <lineage>
        <taxon>Bacteria</taxon>
        <taxon>Pseudomonadati</taxon>
        <taxon>Pseudomonadota</taxon>
        <taxon>Alphaproteobacteria</taxon>
        <taxon>Rhodospirillales</taxon>
        <taxon>Azospirillaceae</taxon>
        <taxon>Nitrospirillum</taxon>
    </lineage>
</organism>
<gene>
    <name evidence="3" type="ORF">FHS74_001959</name>
</gene>
<name>A0A7X0AWJ6_9PROT</name>
<dbReference type="InterPro" id="IPR010982">
    <property type="entry name" value="Lambda_DNA-bd_dom_sf"/>
</dbReference>
<dbReference type="SUPFAM" id="SSF47413">
    <property type="entry name" value="lambda repressor-like DNA-binding domains"/>
    <property type="match status" value="1"/>
</dbReference>
<dbReference type="Proteomes" id="UP000539175">
    <property type="component" value="Unassembled WGS sequence"/>
</dbReference>
<dbReference type="Gene3D" id="1.10.260.40">
    <property type="entry name" value="lambda repressor-like DNA-binding domains"/>
    <property type="match status" value="1"/>
</dbReference>
<evidence type="ECO:0000259" key="2">
    <source>
        <dbReference type="PROSITE" id="PS50943"/>
    </source>
</evidence>
<dbReference type="InterPro" id="IPR001387">
    <property type="entry name" value="Cro/C1-type_HTH"/>
</dbReference>